<feature type="transmembrane region" description="Helical" evidence="1">
    <location>
        <begin position="39"/>
        <end position="59"/>
    </location>
</feature>
<keyword evidence="1" id="KW-0472">Membrane</keyword>
<evidence type="ECO:0000256" key="1">
    <source>
        <dbReference type="SAM" id="Phobius"/>
    </source>
</evidence>
<proteinExistence type="predicted"/>
<keyword evidence="3" id="KW-1185">Reference proteome</keyword>
<evidence type="ECO:0000313" key="3">
    <source>
        <dbReference type="Proteomes" id="UP000321857"/>
    </source>
</evidence>
<evidence type="ECO:0008006" key="4">
    <source>
        <dbReference type="Google" id="ProtNLM"/>
    </source>
</evidence>
<dbReference type="KEGG" id="sxa:FMM02_08805"/>
<dbReference type="NCBIfam" id="NF038065">
    <property type="entry name" value="Pr6Pr"/>
    <property type="match status" value="1"/>
</dbReference>
<keyword evidence="1" id="KW-0812">Transmembrane</keyword>
<dbReference type="OrthoDB" id="9809977at2"/>
<name>A0A516IT29_9SPHN</name>
<sequence length="206" mass="22025">MGARRGLAVATAALAWFGLILQFVIFAQAVGLATAGWRFIGFFTILSNFAIGCIATAIAAGGENRLTSPRAMLMGLTAIITVGFVYSLLLRSLWDPQGLQKIADAILHDMTPILFALLWAIGPHGALRWTDLKWALVPPALYLAYAMTRGAFDGWYPYYFLDPALQSAAELVTGIGGVLAVFALIAASGIAIDRRLAARRAEARPG</sequence>
<evidence type="ECO:0000313" key="2">
    <source>
        <dbReference type="EMBL" id="QDP20047.1"/>
    </source>
</evidence>
<feature type="transmembrane region" description="Helical" evidence="1">
    <location>
        <begin position="102"/>
        <end position="122"/>
    </location>
</feature>
<dbReference type="InterPro" id="IPR049713">
    <property type="entry name" value="Pr6Pr-like"/>
</dbReference>
<keyword evidence="1" id="KW-1133">Transmembrane helix</keyword>
<gene>
    <name evidence="2" type="ORF">FMM02_08805</name>
</gene>
<dbReference type="Proteomes" id="UP000321857">
    <property type="component" value="Chromosome"/>
</dbReference>
<accession>A0A516IT29</accession>
<reference evidence="2 3" key="1">
    <citation type="submission" date="2019-07" db="EMBL/GenBank/DDBJ databases">
        <title>Sphingomonas AE3 Genome sequencing and assembly.</title>
        <authorList>
            <person name="Kim H."/>
        </authorList>
    </citation>
    <scope>NUCLEOTIDE SEQUENCE [LARGE SCALE GENOMIC DNA]</scope>
    <source>
        <strain evidence="2 3">AE3</strain>
    </source>
</reference>
<dbReference type="AlphaFoldDB" id="A0A516IT29"/>
<protein>
    <recommendedName>
        <fullName evidence="4">Pr6Pr family membrane protein</fullName>
    </recommendedName>
</protein>
<organism evidence="2 3">
    <name type="scientific">Sphingomonas xanthus</name>
    <dbReference type="NCBI Taxonomy" id="2594473"/>
    <lineage>
        <taxon>Bacteria</taxon>
        <taxon>Pseudomonadati</taxon>
        <taxon>Pseudomonadota</taxon>
        <taxon>Alphaproteobacteria</taxon>
        <taxon>Sphingomonadales</taxon>
        <taxon>Sphingomonadaceae</taxon>
        <taxon>Sphingomonas</taxon>
    </lineage>
</organism>
<feature type="transmembrane region" description="Helical" evidence="1">
    <location>
        <begin position="134"/>
        <end position="152"/>
    </location>
</feature>
<feature type="transmembrane region" description="Helical" evidence="1">
    <location>
        <begin position="172"/>
        <end position="192"/>
    </location>
</feature>
<feature type="transmembrane region" description="Helical" evidence="1">
    <location>
        <begin position="71"/>
        <end position="90"/>
    </location>
</feature>
<dbReference type="RefSeq" id="WP_147494496.1">
    <property type="nucleotide sequence ID" value="NZ_CP041659.1"/>
</dbReference>
<dbReference type="EMBL" id="CP041659">
    <property type="protein sequence ID" value="QDP20047.1"/>
    <property type="molecule type" value="Genomic_DNA"/>
</dbReference>